<name>A0A2A3Z0E9_BREAU</name>
<dbReference type="SUPFAM" id="SSF141130">
    <property type="entry name" value="Acetamidase/Formamidase-like"/>
    <property type="match status" value="1"/>
</dbReference>
<evidence type="ECO:0008006" key="3">
    <source>
        <dbReference type="Google" id="ProtNLM"/>
    </source>
</evidence>
<evidence type="ECO:0000313" key="1">
    <source>
        <dbReference type="EMBL" id="PCC45532.1"/>
    </source>
</evidence>
<dbReference type="EMBL" id="NRGP01000023">
    <property type="protein sequence ID" value="PCC45532.1"/>
    <property type="molecule type" value="Genomic_DNA"/>
</dbReference>
<gene>
    <name evidence="1" type="ORF">CIK64_15440</name>
</gene>
<dbReference type="Gene3D" id="2.60.120.580">
    <property type="entry name" value="Acetamidase/Formamidase-like domains"/>
    <property type="match status" value="1"/>
</dbReference>
<dbReference type="PANTHER" id="PTHR31891:SF1">
    <property type="entry name" value="FORMAMIDASE C869.04-RELATED"/>
    <property type="match status" value="1"/>
</dbReference>
<proteinExistence type="predicted"/>
<dbReference type="GO" id="GO:0016811">
    <property type="term" value="F:hydrolase activity, acting on carbon-nitrogen (but not peptide) bonds, in linear amides"/>
    <property type="evidence" value="ECO:0007669"/>
    <property type="project" value="InterPro"/>
</dbReference>
<organism evidence="1 2">
    <name type="scientific">Brevibacterium aurantiacum</name>
    <dbReference type="NCBI Taxonomy" id="273384"/>
    <lineage>
        <taxon>Bacteria</taxon>
        <taxon>Bacillati</taxon>
        <taxon>Actinomycetota</taxon>
        <taxon>Actinomycetes</taxon>
        <taxon>Micrococcales</taxon>
        <taxon>Brevibacteriaceae</taxon>
        <taxon>Brevibacterium</taxon>
    </lineage>
</organism>
<dbReference type="Pfam" id="PF03069">
    <property type="entry name" value="FmdA_AmdA"/>
    <property type="match status" value="1"/>
</dbReference>
<dbReference type="Proteomes" id="UP000217564">
    <property type="component" value="Unassembled WGS sequence"/>
</dbReference>
<dbReference type="PANTHER" id="PTHR31891">
    <property type="entry name" value="FORMAMIDASE C869.04-RELATED"/>
    <property type="match status" value="1"/>
</dbReference>
<dbReference type="Gene3D" id="3.10.28.20">
    <property type="entry name" value="Acetamidase/Formamidase-like domains"/>
    <property type="match status" value="1"/>
</dbReference>
<dbReference type="Gene3D" id="2.40.10.120">
    <property type="match status" value="1"/>
</dbReference>
<protein>
    <recommendedName>
        <fullName evidence="3">Acetamidase/formamidase</fullName>
    </recommendedName>
</protein>
<accession>A0A2A3Z0E9</accession>
<evidence type="ECO:0000313" key="2">
    <source>
        <dbReference type="Proteomes" id="UP000217564"/>
    </source>
</evidence>
<dbReference type="InterPro" id="IPR004304">
    <property type="entry name" value="FmdA_AmdA"/>
</dbReference>
<dbReference type="AlphaFoldDB" id="A0A2A3Z0E9"/>
<dbReference type="RefSeq" id="WP_096162854.1">
    <property type="nucleotide sequence ID" value="NZ_NRGP01000023.1"/>
</dbReference>
<reference evidence="1 2" key="1">
    <citation type="journal article" date="2017" name="Elife">
        <title>Extensive horizontal gene transfer in cheese-associated bacteria.</title>
        <authorList>
            <person name="Bonham K.S."/>
            <person name="Wolfe B.E."/>
            <person name="Dutton R.J."/>
        </authorList>
    </citation>
    <scope>NUCLEOTIDE SEQUENCE [LARGE SCALE GENOMIC DNA]</scope>
    <source>
        <strain evidence="1 2">947_7</strain>
    </source>
</reference>
<sequence>MVHFIEKGLANAGFSADDDPVLTIEGGARETVSFETSDAAYAEFEETGSSQGLQSVLNPITGPVYVEGAQPGDTLVVDVDRIDLGDYGWTAYYPASGALRRGMQDCHYVRKVPIIDGEVKLTDSLSVKAKPMVGCFGTAPASGRNSSMSPVYSEGGNLDLTHARAGSRLYLPVRVAGAYLGLGDIHAIMAEGEASDVAIEAAGVITATISVDQHQSIDAPMIETEDELIFVGLGDSLQESLEHGYMRAFNHLTHQGGFSRQDAYTIMSALVNSALGGPAGAAVPAPGADSAAGAITTHHVPQFLLKTDSKPTHQA</sequence>
<comment type="caution">
    <text evidence="1">The sequence shown here is derived from an EMBL/GenBank/DDBJ whole genome shotgun (WGS) entry which is preliminary data.</text>
</comment>